<reference evidence="2" key="2">
    <citation type="journal article" date="2023" name="Int. J. Mol. Sci.">
        <title>De Novo Assembly and Annotation of 11 Diverse Shrub Willow (Salix) Genomes Reveals Novel Gene Organization in Sex-Linked Regions.</title>
        <authorList>
            <person name="Hyden B."/>
            <person name="Feng K."/>
            <person name="Yates T.B."/>
            <person name="Jawdy S."/>
            <person name="Cereghino C."/>
            <person name="Smart L.B."/>
            <person name="Muchero W."/>
        </authorList>
    </citation>
    <scope>NUCLEOTIDE SEQUENCE</scope>
    <source>
        <tissue evidence="2">Shoot tip</tissue>
    </source>
</reference>
<proteinExistence type="predicted"/>
<reference evidence="2" key="1">
    <citation type="submission" date="2022-10" db="EMBL/GenBank/DDBJ databases">
        <authorList>
            <person name="Hyden B.L."/>
            <person name="Feng K."/>
            <person name="Yates T."/>
            <person name="Jawdy S."/>
            <person name="Smart L.B."/>
            <person name="Muchero W."/>
        </authorList>
    </citation>
    <scope>NUCLEOTIDE SEQUENCE</scope>
    <source>
        <tissue evidence="2">Shoot tip</tissue>
    </source>
</reference>
<feature type="region of interest" description="Disordered" evidence="1">
    <location>
        <begin position="1"/>
        <end position="20"/>
    </location>
</feature>
<evidence type="ECO:0000313" key="3">
    <source>
        <dbReference type="Proteomes" id="UP001141253"/>
    </source>
</evidence>
<accession>A0ABQ9AP32</accession>
<keyword evidence="3" id="KW-1185">Reference proteome</keyword>
<dbReference type="EMBL" id="JAPFFI010000017">
    <property type="protein sequence ID" value="KAJ6354725.1"/>
    <property type="molecule type" value="Genomic_DNA"/>
</dbReference>
<gene>
    <name evidence="2" type="ORF">OIU77_005350</name>
</gene>
<organism evidence="2 3">
    <name type="scientific">Salix suchowensis</name>
    <dbReference type="NCBI Taxonomy" id="1278906"/>
    <lineage>
        <taxon>Eukaryota</taxon>
        <taxon>Viridiplantae</taxon>
        <taxon>Streptophyta</taxon>
        <taxon>Embryophyta</taxon>
        <taxon>Tracheophyta</taxon>
        <taxon>Spermatophyta</taxon>
        <taxon>Magnoliopsida</taxon>
        <taxon>eudicotyledons</taxon>
        <taxon>Gunneridae</taxon>
        <taxon>Pentapetalae</taxon>
        <taxon>rosids</taxon>
        <taxon>fabids</taxon>
        <taxon>Malpighiales</taxon>
        <taxon>Salicaceae</taxon>
        <taxon>Saliceae</taxon>
        <taxon>Salix</taxon>
    </lineage>
</organism>
<evidence type="ECO:0000313" key="2">
    <source>
        <dbReference type="EMBL" id="KAJ6354725.1"/>
    </source>
</evidence>
<sequence>MRVPSTIHGKRSWQSTRMSCPKACGVTGISGPGHHSTSVLAAAQDFARKSSSQGKAGHMTRREERNENQDERTQV</sequence>
<protein>
    <submittedName>
        <fullName evidence="2">Uncharacterized protein</fullName>
    </submittedName>
</protein>
<feature type="region of interest" description="Disordered" evidence="1">
    <location>
        <begin position="25"/>
        <end position="75"/>
    </location>
</feature>
<comment type="caution">
    <text evidence="2">The sequence shown here is derived from an EMBL/GenBank/DDBJ whole genome shotgun (WGS) entry which is preliminary data.</text>
</comment>
<evidence type="ECO:0000256" key="1">
    <source>
        <dbReference type="SAM" id="MobiDB-lite"/>
    </source>
</evidence>
<dbReference type="Proteomes" id="UP001141253">
    <property type="component" value="Chromosome 18"/>
</dbReference>
<feature type="compositionally biased region" description="Basic and acidic residues" evidence="1">
    <location>
        <begin position="60"/>
        <end position="75"/>
    </location>
</feature>
<name>A0ABQ9AP32_9ROSI</name>